<organism evidence="5 6">
    <name type="scientific">Camelina sativa</name>
    <name type="common">False flax</name>
    <name type="synonym">Myagrum sativum</name>
    <dbReference type="NCBI Taxonomy" id="90675"/>
    <lineage>
        <taxon>Eukaryota</taxon>
        <taxon>Viridiplantae</taxon>
        <taxon>Streptophyta</taxon>
        <taxon>Embryophyta</taxon>
        <taxon>Tracheophyta</taxon>
        <taxon>Spermatophyta</taxon>
        <taxon>Magnoliopsida</taxon>
        <taxon>eudicotyledons</taxon>
        <taxon>Gunneridae</taxon>
        <taxon>Pentapetalae</taxon>
        <taxon>rosids</taxon>
        <taxon>malvids</taxon>
        <taxon>Brassicales</taxon>
        <taxon>Brassicaceae</taxon>
        <taxon>Camelineae</taxon>
        <taxon>Camelina</taxon>
    </lineage>
</organism>
<reference evidence="6" key="2">
    <citation type="submission" date="2025-08" db="UniProtKB">
        <authorList>
            <consortium name="RefSeq"/>
        </authorList>
    </citation>
    <scope>IDENTIFICATION</scope>
    <source>
        <tissue evidence="6">Leaf</tissue>
    </source>
</reference>
<evidence type="ECO:0000313" key="5">
    <source>
        <dbReference type="Proteomes" id="UP000694864"/>
    </source>
</evidence>
<feature type="domain" description="EF-hand" evidence="4">
    <location>
        <begin position="135"/>
        <end position="160"/>
    </location>
</feature>
<dbReference type="PANTHER" id="PTHR10891">
    <property type="entry name" value="EF-HAND CALCIUM-BINDING DOMAIN CONTAINING PROTEIN"/>
    <property type="match status" value="1"/>
</dbReference>
<evidence type="ECO:0000313" key="6">
    <source>
        <dbReference type="RefSeq" id="XP_010496336.1"/>
    </source>
</evidence>
<dbReference type="Gene3D" id="1.10.238.10">
    <property type="entry name" value="EF-hand"/>
    <property type="match status" value="1"/>
</dbReference>
<reference evidence="5" key="1">
    <citation type="journal article" date="2014" name="Nat. Commun.">
        <title>The emerging biofuel crop Camelina sativa retains a highly undifferentiated hexaploid genome structure.</title>
        <authorList>
            <person name="Kagale S."/>
            <person name="Koh C."/>
            <person name="Nixon J."/>
            <person name="Bollina V."/>
            <person name="Clarke W.E."/>
            <person name="Tuteja R."/>
            <person name="Spillane C."/>
            <person name="Robinson S.J."/>
            <person name="Links M.G."/>
            <person name="Clarke C."/>
            <person name="Higgins E.E."/>
            <person name="Huebert T."/>
            <person name="Sharpe A.G."/>
            <person name="Parkin I.A."/>
        </authorList>
    </citation>
    <scope>NUCLEOTIDE SEQUENCE [LARGE SCALE GENOMIC DNA]</scope>
    <source>
        <strain evidence="5">cv. DH55</strain>
    </source>
</reference>
<dbReference type="Pfam" id="PF13499">
    <property type="entry name" value="EF-hand_7"/>
    <property type="match status" value="1"/>
</dbReference>
<dbReference type="InterPro" id="IPR018247">
    <property type="entry name" value="EF_Hand_1_Ca_BS"/>
</dbReference>
<evidence type="ECO:0000259" key="4">
    <source>
        <dbReference type="PROSITE" id="PS50222"/>
    </source>
</evidence>
<dbReference type="InterPro" id="IPR039647">
    <property type="entry name" value="EF_hand_pair_protein_CML-like"/>
</dbReference>
<accession>A0ABM0Y6K1</accession>
<dbReference type="SUPFAM" id="SSF47473">
    <property type="entry name" value="EF-hand"/>
    <property type="match status" value="1"/>
</dbReference>
<evidence type="ECO:0000256" key="2">
    <source>
        <dbReference type="ARBA" id="ARBA00022737"/>
    </source>
</evidence>
<dbReference type="PROSITE" id="PS50222">
    <property type="entry name" value="EF_HAND_2"/>
    <property type="match status" value="3"/>
</dbReference>
<sequence>MDCTSSSFISTNDLRRMFKQLDKNQDGLVTLDELCWILEKLGWAEHTPDELELIVGKQSLDLDEFLRFYHDTVLDSKVTNTNNDVVVVDGDDEAIVRAFNVFDVNGDGYISAEELRDVLERLGFEEEAKAWDCGRMIRVHDKNLDGFVDFEEFKNMILHV</sequence>
<keyword evidence="1" id="KW-0479">Metal-binding</keyword>
<feature type="domain" description="EF-hand" evidence="4">
    <location>
        <begin position="90"/>
        <end position="125"/>
    </location>
</feature>
<dbReference type="InterPro" id="IPR011992">
    <property type="entry name" value="EF-hand-dom_pair"/>
</dbReference>
<dbReference type="Pfam" id="PF00036">
    <property type="entry name" value="EF-hand_1"/>
    <property type="match status" value="1"/>
</dbReference>
<dbReference type="PROSITE" id="PS00018">
    <property type="entry name" value="EF_HAND_1"/>
    <property type="match status" value="2"/>
</dbReference>
<dbReference type="RefSeq" id="XP_010496336.1">
    <property type="nucleotide sequence ID" value="XM_010498034.2"/>
</dbReference>
<gene>
    <name evidence="6" type="primary">LOC104773424</name>
</gene>
<proteinExistence type="predicted"/>
<name>A0ABM0Y6K1_CAMSA</name>
<evidence type="ECO:0000256" key="1">
    <source>
        <dbReference type="ARBA" id="ARBA00022723"/>
    </source>
</evidence>
<feature type="domain" description="EF-hand" evidence="4">
    <location>
        <begin position="9"/>
        <end position="44"/>
    </location>
</feature>
<protein>
    <submittedName>
        <fullName evidence="6">Probable calcium-binding protein CML44</fullName>
    </submittedName>
</protein>
<dbReference type="InterPro" id="IPR002048">
    <property type="entry name" value="EF_hand_dom"/>
</dbReference>
<dbReference type="CDD" id="cd00051">
    <property type="entry name" value="EFh"/>
    <property type="match status" value="1"/>
</dbReference>
<dbReference type="GeneID" id="104773424"/>
<evidence type="ECO:0000256" key="3">
    <source>
        <dbReference type="ARBA" id="ARBA00022837"/>
    </source>
</evidence>
<keyword evidence="3" id="KW-0106">Calcium</keyword>
<keyword evidence="5" id="KW-1185">Reference proteome</keyword>
<dbReference type="Proteomes" id="UP000694864">
    <property type="component" value="Unplaced"/>
</dbReference>
<dbReference type="SMART" id="SM00054">
    <property type="entry name" value="EFh"/>
    <property type="match status" value="3"/>
</dbReference>
<keyword evidence="2" id="KW-0677">Repeat</keyword>